<protein>
    <submittedName>
        <fullName evidence="1">Uncharacterized protein</fullName>
    </submittedName>
</protein>
<proteinExistence type="predicted"/>
<reference evidence="1" key="1">
    <citation type="journal article" date="2025" name="Int. J. Syst. Evol. Microbiol.">
        <title>Inconstantimicrobium mannanitabidum sp. nov., a novel member of the family Clostridiaceae isolated from anoxic soil under the treatment of reductive soil disinfestation.</title>
        <authorList>
            <person name="Ueki A."/>
            <person name="Tonouchi A."/>
            <person name="Honma S."/>
            <person name="Kaku N."/>
            <person name="Ueki K."/>
        </authorList>
    </citation>
    <scope>NUCLEOTIDE SEQUENCE</scope>
    <source>
        <strain evidence="1">TW13</strain>
    </source>
</reference>
<evidence type="ECO:0000313" key="2">
    <source>
        <dbReference type="Proteomes" id="UP001058074"/>
    </source>
</evidence>
<evidence type="ECO:0000313" key="1">
    <source>
        <dbReference type="EMBL" id="GKX69004.1"/>
    </source>
</evidence>
<dbReference type="EMBL" id="BROD01000002">
    <property type="protein sequence ID" value="GKX69004.1"/>
    <property type="molecule type" value="Genomic_DNA"/>
</dbReference>
<organism evidence="1 2">
    <name type="scientific">Inconstantimicrobium mannanitabidum</name>
    <dbReference type="NCBI Taxonomy" id="1604901"/>
    <lineage>
        <taxon>Bacteria</taxon>
        <taxon>Bacillati</taxon>
        <taxon>Bacillota</taxon>
        <taxon>Clostridia</taxon>
        <taxon>Eubacteriales</taxon>
        <taxon>Clostridiaceae</taxon>
        <taxon>Inconstantimicrobium</taxon>
    </lineage>
</organism>
<gene>
    <name evidence="1" type="ORF">rsdtw13_42620</name>
</gene>
<keyword evidence="2" id="KW-1185">Reference proteome</keyword>
<name>A0ACB5RIT9_9CLOT</name>
<sequence length="60" mass="6601">MNKMIKPLSIVLGVCLCAAIYPIQKNNIRKNAINTSFLAFHYSTSGQAQILDPGIEPPKK</sequence>
<dbReference type="Proteomes" id="UP001058074">
    <property type="component" value="Unassembled WGS sequence"/>
</dbReference>
<comment type="caution">
    <text evidence="1">The sequence shown here is derived from an EMBL/GenBank/DDBJ whole genome shotgun (WGS) entry which is preliminary data.</text>
</comment>
<accession>A0ACB5RIT9</accession>